<name>A0A482T0P5_HALHI</name>
<protein>
    <submittedName>
        <fullName evidence="2">Glycosyltransferase family 1 protein</fullName>
    </submittedName>
</protein>
<evidence type="ECO:0000313" key="2">
    <source>
        <dbReference type="EMBL" id="RYJ09878.1"/>
    </source>
</evidence>
<gene>
    <name evidence="2" type="ORF">ELS20_07580</name>
</gene>
<reference evidence="2 3" key="1">
    <citation type="submission" date="2018-12" db="EMBL/GenBank/DDBJ databases">
        <title>Draft genome sequence of Haloarcula hispinica strain 18.1, an halophilic archaeon isolated from Chott El Jerid of Southern Tunisia.</title>
        <authorList>
            <person name="Najjari A."/>
            <person name="Ben Dhia O."/>
            <person name="Ferjani R."/>
            <person name="Mahjoubi M."/>
            <person name="Sghaier H."/>
            <person name="Elshahed M."/>
            <person name="Ouzari H.I."/>
            <person name="Cherid A."/>
            <person name="Youssef N."/>
        </authorList>
    </citation>
    <scope>NUCLEOTIDE SEQUENCE [LARGE SCALE GENOMIC DNA]</scope>
    <source>
        <strain evidence="2 3">18.1</strain>
    </source>
</reference>
<dbReference type="Proteomes" id="UP000293535">
    <property type="component" value="Unassembled WGS sequence"/>
</dbReference>
<dbReference type="Gene3D" id="3.40.50.2000">
    <property type="entry name" value="Glycogen Phosphorylase B"/>
    <property type="match status" value="2"/>
</dbReference>
<evidence type="ECO:0000313" key="3">
    <source>
        <dbReference type="Proteomes" id="UP000293535"/>
    </source>
</evidence>
<feature type="domain" description="Glycosyl transferase family 1" evidence="1">
    <location>
        <begin position="193"/>
        <end position="345"/>
    </location>
</feature>
<proteinExistence type="predicted"/>
<dbReference type="PANTHER" id="PTHR45947">
    <property type="entry name" value="SULFOQUINOVOSYL TRANSFERASE SQD2"/>
    <property type="match status" value="1"/>
</dbReference>
<accession>A0A482T0P5</accession>
<dbReference type="InterPro" id="IPR050194">
    <property type="entry name" value="Glycosyltransferase_grp1"/>
</dbReference>
<dbReference type="PANTHER" id="PTHR45947:SF3">
    <property type="entry name" value="SULFOQUINOVOSYL TRANSFERASE SQD2"/>
    <property type="match status" value="1"/>
</dbReference>
<comment type="caution">
    <text evidence="2">The sequence shown here is derived from an EMBL/GenBank/DDBJ whole genome shotgun (WGS) entry which is preliminary data.</text>
</comment>
<sequence length="368" mass="40863">MPLRICFVSTHLGHVRGGAEINDLTLGAEFSKMGHDVSYITIGNDSADLSNDVQTIGVDCPYAYDLSYSAPDPLGKIIRHLNEELFIYRIRRDIREPLSGADIVYATGRPVLSRLRELTDAPFVYTVRGRVNPLYDRYLKRADGLVFWGGCDEEYGDESLLSIPNRTIDPGIDPETFCPQELSGGDRPAYATNESTVLTFSGRLEPVKQIDNIIEAVSRLESEFDLTLVILGDGSQRSKLEELADSIVAETPIHFLGRVEHDSIPIHLNASDIFILASAMENHPIALKEAIACGTYSVAPAIGRIPQIVAEGTGYIYEDNTIEGLSAALQEILSNNRHKHRSRWERSVQFADWNDAADKIVNLFEEVQ</sequence>
<dbReference type="CDD" id="cd03801">
    <property type="entry name" value="GT4_PimA-like"/>
    <property type="match status" value="1"/>
</dbReference>
<dbReference type="Pfam" id="PF00534">
    <property type="entry name" value="Glycos_transf_1"/>
    <property type="match status" value="1"/>
</dbReference>
<organism evidence="2 3">
    <name type="scientific">Haloarcula hispanica</name>
    <dbReference type="NCBI Taxonomy" id="51589"/>
    <lineage>
        <taxon>Archaea</taxon>
        <taxon>Methanobacteriati</taxon>
        <taxon>Methanobacteriota</taxon>
        <taxon>Stenosarchaea group</taxon>
        <taxon>Halobacteria</taxon>
        <taxon>Halobacteriales</taxon>
        <taxon>Haloarculaceae</taxon>
        <taxon>Haloarcula</taxon>
    </lineage>
</organism>
<dbReference type="AlphaFoldDB" id="A0A482T0P5"/>
<evidence type="ECO:0000259" key="1">
    <source>
        <dbReference type="Pfam" id="PF00534"/>
    </source>
</evidence>
<dbReference type="SUPFAM" id="SSF53756">
    <property type="entry name" value="UDP-Glycosyltransferase/glycogen phosphorylase"/>
    <property type="match status" value="1"/>
</dbReference>
<dbReference type="EMBL" id="RZIG01000002">
    <property type="protein sequence ID" value="RYJ09878.1"/>
    <property type="molecule type" value="Genomic_DNA"/>
</dbReference>
<dbReference type="InterPro" id="IPR001296">
    <property type="entry name" value="Glyco_trans_1"/>
</dbReference>
<keyword evidence="2" id="KW-0808">Transferase</keyword>
<dbReference type="GO" id="GO:0016757">
    <property type="term" value="F:glycosyltransferase activity"/>
    <property type="evidence" value="ECO:0007669"/>
    <property type="project" value="InterPro"/>
</dbReference>